<evidence type="ECO:0000256" key="1">
    <source>
        <dbReference type="ARBA" id="ARBA00001933"/>
    </source>
</evidence>
<evidence type="ECO:0000256" key="7">
    <source>
        <dbReference type="HAMAP-Rule" id="MF_01023"/>
    </source>
</evidence>
<keyword evidence="3 7" id="KW-0032">Aminotransferase</keyword>
<evidence type="ECO:0000313" key="10">
    <source>
        <dbReference type="Proteomes" id="UP000257055"/>
    </source>
</evidence>
<dbReference type="NCBIfam" id="TIGR01141">
    <property type="entry name" value="hisC"/>
    <property type="match status" value="1"/>
</dbReference>
<dbReference type="InterPro" id="IPR004839">
    <property type="entry name" value="Aminotransferase_I/II_large"/>
</dbReference>
<dbReference type="InterPro" id="IPR015422">
    <property type="entry name" value="PyrdxlP-dep_Trfase_small"/>
</dbReference>
<comment type="cofactor">
    <cofactor evidence="1 7">
        <name>pyridoxal 5'-phosphate</name>
        <dbReference type="ChEBI" id="CHEBI:597326"/>
    </cofactor>
</comment>
<sequence>MKWNETLAGLGSYKPGKREEQVKAELGLERIVKLSSNENPFGTSEAVRKCLRELSYESFTELYPDGHAAALRKAVASFYQLEESELIFTAGVDELIGLLARALLRPDVNTVMATPTFVQYAHHAKICGAELREVPLLEDGAHDLEKMFEQIDENTAVVWICNPNNPTGNFLDLDAVEAFLKRVPKETLVVLDEAYIEYVEPVPHAHEHWIRTYPNLVITRTFSKIYGLASARVGYGMASPAIISQLNVIRSPFNTTTIGQALAIEALSDQDFIAKCRKENKLGIAQYEAFAEQYHEVKLYPSCGNFVLLEFQCSGQSVFRYLEEKGYITRSGETLGFPNAVRITIGRAEDNAEVIRLLAAFLR</sequence>
<dbReference type="InterPro" id="IPR050106">
    <property type="entry name" value="HistidinolP_aminotransfase"/>
</dbReference>
<evidence type="ECO:0000256" key="3">
    <source>
        <dbReference type="ARBA" id="ARBA00022576"/>
    </source>
</evidence>
<protein>
    <recommendedName>
        <fullName evidence="7">Histidinol-phosphate aminotransferase</fullName>
        <ecNumber evidence="7">2.6.1.9</ecNumber>
    </recommendedName>
    <alternativeName>
        <fullName evidence="7">Imidazole acetol-phosphate transaminase</fullName>
    </alternativeName>
</protein>
<dbReference type="EMBL" id="LARY01000001">
    <property type="protein sequence ID" value="RDX02396.1"/>
    <property type="molecule type" value="Genomic_DNA"/>
</dbReference>
<keyword evidence="7" id="KW-0028">Amino-acid biosynthesis</keyword>
<comment type="caution">
    <text evidence="9">The sequence shown here is derived from an EMBL/GenBank/DDBJ whole genome shotgun (WGS) entry which is preliminary data.</text>
</comment>
<keyword evidence="5 7" id="KW-0663">Pyridoxal phosphate</keyword>
<comment type="catalytic activity">
    <reaction evidence="7">
        <text>L-histidinol phosphate + 2-oxoglutarate = 3-(imidazol-4-yl)-2-oxopropyl phosphate + L-glutamate</text>
        <dbReference type="Rhea" id="RHEA:23744"/>
        <dbReference type="ChEBI" id="CHEBI:16810"/>
        <dbReference type="ChEBI" id="CHEBI:29985"/>
        <dbReference type="ChEBI" id="CHEBI:57766"/>
        <dbReference type="ChEBI" id="CHEBI:57980"/>
        <dbReference type="EC" id="2.6.1.9"/>
    </reaction>
</comment>
<evidence type="ECO:0000256" key="4">
    <source>
        <dbReference type="ARBA" id="ARBA00022679"/>
    </source>
</evidence>
<evidence type="ECO:0000256" key="6">
    <source>
        <dbReference type="ARBA" id="ARBA00023102"/>
    </source>
</evidence>
<dbReference type="InterPro" id="IPR015421">
    <property type="entry name" value="PyrdxlP-dep_Trfase_major"/>
</dbReference>
<dbReference type="PANTHER" id="PTHR43643">
    <property type="entry name" value="HISTIDINOL-PHOSPHATE AMINOTRANSFERASE 2"/>
    <property type="match status" value="1"/>
</dbReference>
<keyword evidence="10" id="KW-1185">Reference proteome</keyword>
<dbReference type="SUPFAM" id="SSF53383">
    <property type="entry name" value="PLP-dependent transferases"/>
    <property type="match status" value="1"/>
</dbReference>
<dbReference type="InterPro" id="IPR015424">
    <property type="entry name" value="PyrdxlP-dep_Trfase"/>
</dbReference>
<evidence type="ECO:0000259" key="8">
    <source>
        <dbReference type="Pfam" id="PF00155"/>
    </source>
</evidence>
<dbReference type="PANTHER" id="PTHR43643:SF3">
    <property type="entry name" value="HISTIDINOL-PHOSPHATE AMINOTRANSFERASE"/>
    <property type="match status" value="1"/>
</dbReference>
<evidence type="ECO:0000256" key="2">
    <source>
        <dbReference type="ARBA" id="ARBA00011738"/>
    </source>
</evidence>
<feature type="modified residue" description="N6-(pyridoxal phosphate)lysine" evidence="7">
    <location>
        <position position="224"/>
    </location>
</feature>
<evidence type="ECO:0000313" key="9">
    <source>
        <dbReference type="EMBL" id="RDX02396.1"/>
    </source>
</evidence>
<dbReference type="Proteomes" id="UP000257055">
    <property type="component" value="Unassembled WGS sequence"/>
</dbReference>
<dbReference type="GO" id="GO:0030170">
    <property type="term" value="F:pyridoxal phosphate binding"/>
    <property type="evidence" value="ECO:0007669"/>
    <property type="project" value="InterPro"/>
</dbReference>
<name>A0A3D8TTG7_9LIST</name>
<dbReference type="RefSeq" id="WP_115752077.1">
    <property type="nucleotide sequence ID" value="NZ_LARY01000001.1"/>
</dbReference>
<dbReference type="GO" id="GO:0000105">
    <property type="term" value="P:L-histidine biosynthetic process"/>
    <property type="evidence" value="ECO:0007669"/>
    <property type="project" value="UniProtKB-UniRule"/>
</dbReference>
<dbReference type="InterPro" id="IPR005861">
    <property type="entry name" value="HisP_aminotrans"/>
</dbReference>
<dbReference type="Pfam" id="PF00155">
    <property type="entry name" value="Aminotran_1_2"/>
    <property type="match status" value="1"/>
</dbReference>
<accession>A0A3D8TTG7</accession>
<dbReference type="GO" id="GO:0004400">
    <property type="term" value="F:histidinol-phosphate transaminase activity"/>
    <property type="evidence" value="ECO:0007669"/>
    <property type="project" value="UniProtKB-UniRule"/>
</dbReference>
<dbReference type="AlphaFoldDB" id="A0A3D8TTG7"/>
<dbReference type="Gene3D" id="3.40.640.10">
    <property type="entry name" value="Type I PLP-dependent aspartate aminotransferase-like (Major domain)"/>
    <property type="match status" value="1"/>
</dbReference>
<dbReference type="CDD" id="cd00609">
    <property type="entry name" value="AAT_like"/>
    <property type="match status" value="1"/>
</dbReference>
<comment type="pathway">
    <text evidence="7">Amino-acid biosynthesis; L-histidine biosynthesis; L-histidine from 5-phospho-alpha-D-ribose 1-diphosphate: step 7/9.</text>
</comment>
<comment type="similarity">
    <text evidence="7">Belongs to the class-II pyridoxal-phosphate-dependent aminotransferase family. Histidinol-phosphate aminotransferase subfamily.</text>
</comment>
<keyword evidence="6 7" id="KW-0368">Histidine biosynthesis</keyword>
<comment type="subunit">
    <text evidence="2 7">Homodimer.</text>
</comment>
<dbReference type="EC" id="2.6.1.9" evidence="7"/>
<reference evidence="10" key="1">
    <citation type="submission" date="2015-04" db="EMBL/GenBank/DDBJ databases">
        <authorList>
            <person name="Schardt J."/>
            <person name="Mueller-Herbst S."/>
            <person name="Scherer S."/>
            <person name="Huptas C."/>
        </authorList>
    </citation>
    <scope>NUCLEOTIDE SEQUENCE [LARGE SCALE GENOMIC DNA]</scope>
    <source>
        <strain evidence="10">Kiel-L1</strain>
    </source>
</reference>
<proteinExistence type="inferred from homology"/>
<gene>
    <name evidence="7" type="primary">hisC</name>
    <name evidence="9" type="ORF">UR08_02450</name>
</gene>
<feature type="domain" description="Aminotransferase class I/classII large" evidence="8">
    <location>
        <begin position="31"/>
        <end position="355"/>
    </location>
</feature>
<dbReference type="HAMAP" id="MF_01023">
    <property type="entry name" value="HisC_aminotrans_2"/>
    <property type="match status" value="1"/>
</dbReference>
<organism evidence="9 10">
    <name type="scientific">Listeria kieliensis</name>
    <dbReference type="NCBI Taxonomy" id="1621700"/>
    <lineage>
        <taxon>Bacteria</taxon>
        <taxon>Bacillati</taxon>
        <taxon>Bacillota</taxon>
        <taxon>Bacilli</taxon>
        <taxon>Bacillales</taxon>
        <taxon>Listeriaceae</taxon>
        <taxon>Listeria</taxon>
    </lineage>
</organism>
<evidence type="ECO:0000256" key="5">
    <source>
        <dbReference type="ARBA" id="ARBA00022898"/>
    </source>
</evidence>
<keyword evidence="4 7" id="KW-0808">Transferase</keyword>
<dbReference type="Gene3D" id="3.90.1150.10">
    <property type="entry name" value="Aspartate Aminotransferase, domain 1"/>
    <property type="match status" value="1"/>
</dbReference>
<dbReference type="UniPathway" id="UPA00031">
    <property type="reaction ID" value="UER00012"/>
</dbReference>